<evidence type="ECO:0000256" key="4">
    <source>
        <dbReference type="ARBA" id="ARBA00022825"/>
    </source>
</evidence>
<feature type="active site" description="Charge relay system" evidence="5">
    <location>
        <position position="93"/>
    </location>
</feature>
<keyword evidence="4 5" id="KW-0720">Serine protease</keyword>
<evidence type="ECO:0000313" key="8">
    <source>
        <dbReference type="Proteomes" id="UP000253977"/>
    </source>
</evidence>
<dbReference type="GO" id="GO:0006508">
    <property type="term" value="P:proteolysis"/>
    <property type="evidence" value="ECO:0007669"/>
    <property type="project" value="UniProtKB-KW"/>
</dbReference>
<dbReference type="InterPro" id="IPR015500">
    <property type="entry name" value="Peptidase_S8_subtilisin-rel"/>
</dbReference>
<feature type="active site" description="Charge relay system" evidence="5">
    <location>
        <position position="124"/>
    </location>
</feature>
<dbReference type="PROSITE" id="PS00136">
    <property type="entry name" value="SUBTILASE_ASP"/>
    <property type="match status" value="1"/>
</dbReference>
<evidence type="ECO:0000256" key="5">
    <source>
        <dbReference type="PROSITE-ProRule" id="PRU01240"/>
    </source>
</evidence>
<sequence length="371" mass="37127">MATFSVLREVDVAAGPVAGLALEVADLGAADLRACLNAPDILDLARVMPTRLIAPEPLDDIRPDEAVPGWGLKAIGAGAGRWTGAGVRVAVLDTGVSVTHPAFAGVSLSRRDFAGSGNDDAHGHGTHFAGCILGRPVDGRPVGAAPGVTEALIAKVLPDSGPGRSDMLFDGLLWAAVERARVVAFALAFDTPALARALVTEEDLPELLAASVALEAYNANLRLMERLLARLQAAGGPVVVAAAGNDSRRTVSPDFETGVPAPASARGVLSVAALTEVAPGLVTAPFSNTGARIAAPGSGIVSAAPGGGLVALNGTSSAAGLAAGTAALWWEALAGQGADAAMVADHMMRHARGGKSASLDWGAGLVTAPPE</sequence>
<gene>
    <name evidence="7" type="ORF">DU478_03590</name>
</gene>
<dbReference type="SUPFAM" id="SSF52743">
    <property type="entry name" value="Subtilisin-like"/>
    <property type="match status" value="1"/>
</dbReference>
<evidence type="ECO:0000256" key="3">
    <source>
        <dbReference type="ARBA" id="ARBA00022801"/>
    </source>
</evidence>
<dbReference type="EMBL" id="QPMK01000002">
    <property type="protein sequence ID" value="RDD67751.1"/>
    <property type="molecule type" value="Genomic_DNA"/>
</dbReference>
<accession>A0A369TR48</accession>
<comment type="similarity">
    <text evidence="1 5">Belongs to the peptidase S8 family.</text>
</comment>
<name>A0A369TR48_9RHOB</name>
<evidence type="ECO:0000259" key="6">
    <source>
        <dbReference type="Pfam" id="PF00082"/>
    </source>
</evidence>
<dbReference type="RefSeq" id="WP_114509563.1">
    <property type="nucleotide sequence ID" value="NZ_QPMK01000002.1"/>
</dbReference>
<dbReference type="InterPro" id="IPR000209">
    <property type="entry name" value="Peptidase_S8/S53_dom"/>
</dbReference>
<dbReference type="PROSITE" id="PS51892">
    <property type="entry name" value="SUBTILASE"/>
    <property type="match status" value="1"/>
</dbReference>
<dbReference type="Proteomes" id="UP000253977">
    <property type="component" value="Unassembled WGS sequence"/>
</dbReference>
<keyword evidence="2 5" id="KW-0645">Protease</keyword>
<organism evidence="7 8">
    <name type="scientific">Thalassococcus profundi</name>
    <dbReference type="NCBI Taxonomy" id="2282382"/>
    <lineage>
        <taxon>Bacteria</taxon>
        <taxon>Pseudomonadati</taxon>
        <taxon>Pseudomonadota</taxon>
        <taxon>Alphaproteobacteria</taxon>
        <taxon>Rhodobacterales</taxon>
        <taxon>Roseobacteraceae</taxon>
        <taxon>Thalassococcus</taxon>
    </lineage>
</organism>
<comment type="caution">
    <text evidence="7">The sequence shown here is derived from an EMBL/GenBank/DDBJ whole genome shotgun (WGS) entry which is preliminary data.</text>
</comment>
<dbReference type="PANTHER" id="PTHR43806:SF11">
    <property type="entry name" value="CEREVISIN-RELATED"/>
    <property type="match status" value="1"/>
</dbReference>
<protein>
    <submittedName>
        <fullName evidence="7">Peptidase S8</fullName>
    </submittedName>
</protein>
<dbReference type="PRINTS" id="PR00723">
    <property type="entry name" value="SUBTILISIN"/>
</dbReference>
<keyword evidence="8" id="KW-1185">Reference proteome</keyword>
<keyword evidence="3 5" id="KW-0378">Hydrolase</keyword>
<dbReference type="InterPro" id="IPR036852">
    <property type="entry name" value="Peptidase_S8/S53_dom_sf"/>
</dbReference>
<dbReference type="InterPro" id="IPR023827">
    <property type="entry name" value="Peptidase_S8_Asp-AS"/>
</dbReference>
<reference evidence="7 8" key="1">
    <citation type="submission" date="2018-07" db="EMBL/GenBank/DDBJ databases">
        <title>Thalassococcus profundi sp. nov., a marine bacterium isolated from deep seawater of Okinawa Trough.</title>
        <authorList>
            <person name="Yu M."/>
        </authorList>
    </citation>
    <scope>NUCLEOTIDE SEQUENCE [LARGE SCALE GENOMIC DNA]</scope>
    <source>
        <strain evidence="7 8">WRAS1</strain>
    </source>
</reference>
<evidence type="ECO:0000256" key="2">
    <source>
        <dbReference type="ARBA" id="ARBA00022670"/>
    </source>
</evidence>
<dbReference type="Gene3D" id="3.40.50.200">
    <property type="entry name" value="Peptidase S8/S53 domain"/>
    <property type="match status" value="1"/>
</dbReference>
<evidence type="ECO:0000256" key="1">
    <source>
        <dbReference type="ARBA" id="ARBA00011073"/>
    </source>
</evidence>
<evidence type="ECO:0000313" key="7">
    <source>
        <dbReference type="EMBL" id="RDD67751.1"/>
    </source>
</evidence>
<feature type="domain" description="Peptidase S8/S53" evidence="6">
    <location>
        <begin position="84"/>
        <end position="360"/>
    </location>
</feature>
<dbReference type="AlphaFoldDB" id="A0A369TR48"/>
<dbReference type="PANTHER" id="PTHR43806">
    <property type="entry name" value="PEPTIDASE S8"/>
    <property type="match status" value="1"/>
</dbReference>
<dbReference type="OrthoDB" id="9816306at2"/>
<feature type="active site" description="Charge relay system" evidence="5">
    <location>
        <position position="316"/>
    </location>
</feature>
<dbReference type="GO" id="GO:0004252">
    <property type="term" value="F:serine-type endopeptidase activity"/>
    <property type="evidence" value="ECO:0007669"/>
    <property type="project" value="UniProtKB-UniRule"/>
</dbReference>
<proteinExistence type="inferred from homology"/>
<dbReference type="Pfam" id="PF00082">
    <property type="entry name" value="Peptidase_S8"/>
    <property type="match status" value="1"/>
</dbReference>
<dbReference type="InterPro" id="IPR050131">
    <property type="entry name" value="Peptidase_S8_subtilisin-like"/>
</dbReference>